<protein>
    <recommendedName>
        <fullName evidence="2">RING-type E3 ubiquitin transferase</fullName>
        <ecNumber evidence="2">2.3.2.27</ecNumber>
    </recommendedName>
</protein>
<dbReference type="EMBL" id="MOBY01000033">
    <property type="protein sequence ID" value="RON87912.1"/>
    <property type="molecule type" value="Genomic_DNA"/>
</dbReference>
<dbReference type="Proteomes" id="UP000283650">
    <property type="component" value="Unassembled WGS sequence"/>
</dbReference>
<keyword evidence="6" id="KW-0808">Transferase</keyword>
<dbReference type="InterPro" id="IPR029487">
    <property type="entry name" value="NEL_dom"/>
</dbReference>
<keyword evidence="3" id="KW-0433">Leucine-rich repeat</keyword>
<comment type="PTM">
    <text evidence="6">Ubiquitinated in the presence of host E1 ubiquitin-activating enzyme, E2 ubiquitin-conjugating enzyme and ubiquitin.</text>
</comment>
<feature type="active site" description="Glycyl thioester intermediate" evidence="6">
    <location>
        <position position="1317"/>
    </location>
</feature>
<comment type="similarity">
    <text evidence="6">Belongs to the LRR-containing bacterial E3 ligase family.</text>
</comment>
<sequence length="1555" mass="172835">MPVKSPPRGNNSGNPPVRQNAGADVDTPRLDLPARADLEISIPGGQTPRPGRLPTPADIDAIEPAPSITIHRPALPFENPRAPSQSLEHYWVPAATGLSDRNADGLRTHKGRQYADVPGGIVMVSKDAQTGLYRARLPSESSPSGPVLLRDSSAGLWHELEHFEPIGVPLSSTRLEAFRTPLDFSDVQRGSDGLHRLNGKLYAVIDKHSYQVLHDTDASTPSTPVMRIVRAQDPVAGDSTNTYIATRPGRSEPIIFDARDGWLGTPVGGIGGMFRSEPGSPAQPGLLQRFATAINHLRTPESRARKLFPALNNEEITRLLHSHGDDVRGYLSQREASYRALKADLASWIRKTSSQAPTEAAHPAVERAVEEIKRCWKRQTGTTLKLDLAEAILAPLTADFSHVRTLELKAVAWSDTADTFLGSFPNLEKLSVTHSTLDKLPTDIAPMTVLKALELNSNRIQLNEQTAVKLGALEQLEHLDLSSNPLGRIPDFRGMSQLRSLNLSNTGLDHWPSGLRDQVALDVVDLRNNQLREIPQANLAPSSNELLAIARINSVTLIEGNPFPAGYWRTLEVYWRRVVADYPAMRTGPRADAFRLDGDIPEVAMVRHMYPDKDPQAAREYLLALGDGAEEQIARRLAGFALLETQLQAYIADSQPGPAYARGPERVNATRLARIIRGCWLGESDGVLKLPPLYGPLPLLTVDFSHIKSLSLDSVIWSDTANTLLSNCPNLESLSIVNSGIDKLPQKIAEMDKLNYLDLSSNQIKLDEQSALALGALHQLKQIDLSNNQLRAVPDFSTMSGLQALNLKNTGLSQWPAGLLDKTALNHLDLRDNRLSEVPQANLNPTPETLAVVARINNVTRLEGNDFPSAYWRKFDGYWRRLKESHPELMEPAHPAVFDSEDSRAQRYRNLFPSKTIKECREFIWNHDKGTVAPRLLGLEQEFDLLKTQLDDWVFSGGGNRLRYVRANQLQINATTRNDRTAARDRIISCWRRETAQKHAFDGTPIGLELDLSGLTLPTLPDLSIDFSHVGSLRLSGMNLTESPEGFLTRFRHVRWLDMSNNRLRDLPPAVGEMHGMTRLFLQHNQLELNAETARILAGRTTLRALWIDNNPQLGVIPDFSLITDMREVSLANTGITHWPTGLFDQPLLTRIDLSNNQITTIPDFVTAPPPERLAHSVQVNSGTLLTNNPITDETRIQMGVYRMQLDEAQTGLHNRFNLFTTSFPLAQRPIARTAAEPTPIWTTGLPTDQAFARNTQWRTLREQPGSDGFFNILASRAHHADFRRQVWDVIDVISQDDPQSRTLRRELFDRACEAGCTDLAAATFTDLQVLAMTYKARVQARLDLNGAPLVALSKGLFRLKQVDDIAAAEIASSRAIIDDPATSRELRNSHHLRIRDPHEMTMAYRFGLKDRLQLPFQPQALTFIGMAGVTPAMLDAAYRKVSTLNGSPEEFQALVSMDFWQDFIIHKYQAQFDASRQPFQNRQEILDSQSSQGLLSEAQYNMQTDDVTAQLAIVEATLIQTLTRQELQPRTMIEAPPADVTPAQETPGTSGAML</sequence>
<keyword evidence="6" id="KW-0832">Ubl conjugation</keyword>
<dbReference type="GO" id="GO:0061630">
    <property type="term" value="F:ubiquitin protein ligase activity"/>
    <property type="evidence" value="ECO:0007669"/>
    <property type="project" value="UniProtKB-EC"/>
</dbReference>
<dbReference type="Gene3D" id="3.80.10.10">
    <property type="entry name" value="Ribonuclease Inhibitor"/>
    <property type="match status" value="3"/>
</dbReference>
<evidence type="ECO:0000256" key="1">
    <source>
        <dbReference type="ARBA" id="ARBA00000900"/>
    </source>
</evidence>
<evidence type="ECO:0000256" key="4">
    <source>
        <dbReference type="ARBA" id="ARBA00022737"/>
    </source>
</evidence>
<dbReference type="Gene3D" id="1.20.58.360">
    <property type="entry name" value="Shigella T3SS effector IpaH defines"/>
    <property type="match status" value="1"/>
</dbReference>
<keyword evidence="5" id="KW-0843">Virulence</keyword>
<feature type="compositionally biased region" description="Low complexity" evidence="7">
    <location>
        <begin position="1"/>
        <end position="16"/>
    </location>
</feature>
<evidence type="ECO:0000256" key="5">
    <source>
        <dbReference type="ARBA" id="ARBA00023026"/>
    </source>
</evidence>
<comment type="caution">
    <text evidence="9">The sequence shown here is derived from an EMBL/GenBank/DDBJ whole genome shotgun (WGS) entry which is preliminary data.</text>
</comment>
<dbReference type="InterPro" id="IPR032675">
    <property type="entry name" value="LRR_dom_sf"/>
</dbReference>
<dbReference type="SMART" id="SM00369">
    <property type="entry name" value="LRR_TYP"/>
    <property type="match status" value="10"/>
</dbReference>
<evidence type="ECO:0000256" key="2">
    <source>
        <dbReference type="ARBA" id="ARBA00012483"/>
    </source>
</evidence>
<feature type="region of interest" description="Disordered" evidence="7">
    <location>
        <begin position="1"/>
        <end position="55"/>
    </location>
</feature>
<dbReference type="Pfam" id="PF00560">
    <property type="entry name" value="LRR_1"/>
    <property type="match status" value="1"/>
</dbReference>
<keyword evidence="6" id="KW-0833">Ubl conjugation pathway</keyword>
<evidence type="ECO:0000313" key="9">
    <source>
        <dbReference type="EMBL" id="RON87912.1"/>
    </source>
</evidence>
<keyword evidence="4" id="KW-0677">Repeat</keyword>
<keyword evidence="6" id="KW-0964">Secreted</keyword>
<dbReference type="GO" id="GO:0016567">
    <property type="term" value="P:protein ubiquitination"/>
    <property type="evidence" value="ECO:0007669"/>
    <property type="project" value="InterPro"/>
</dbReference>
<dbReference type="InterPro" id="IPR050216">
    <property type="entry name" value="LRR_domain-containing"/>
</dbReference>
<comment type="catalytic activity">
    <reaction evidence="1">
        <text>S-ubiquitinyl-[E2 ubiquitin-conjugating enzyme]-L-cysteine + [acceptor protein]-L-lysine = [E2 ubiquitin-conjugating enzyme]-L-cysteine + N(6)-ubiquitinyl-[acceptor protein]-L-lysine.</text>
        <dbReference type="EC" id="2.3.2.27"/>
    </reaction>
</comment>
<dbReference type="EC" id="2.3.2.27" evidence="2"/>
<keyword evidence="6" id="KW-1035">Host cytoplasm</keyword>
<reference evidence="9 10" key="1">
    <citation type="submission" date="2016-10" db="EMBL/GenBank/DDBJ databases">
        <title>Comparative genome analysis of multiple Pseudomonas spp. focuses on biocontrol and plant growth promoting traits.</title>
        <authorList>
            <person name="Tao X.-Y."/>
            <person name="Taylor C.G."/>
        </authorList>
    </citation>
    <scope>NUCLEOTIDE SEQUENCE [LARGE SCALE GENOMIC DNA]</scope>
    <source>
        <strain evidence="9 10">2F9</strain>
    </source>
</reference>
<dbReference type="SMART" id="SM00364">
    <property type="entry name" value="LRR_BAC"/>
    <property type="match status" value="5"/>
</dbReference>
<dbReference type="Pfam" id="PF13855">
    <property type="entry name" value="LRR_8"/>
    <property type="match status" value="1"/>
</dbReference>
<evidence type="ECO:0000256" key="7">
    <source>
        <dbReference type="SAM" id="MobiDB-lite"/>
    </source>
</evidence>
<dbReference type="GO" id="GO:0005576">
    <property type="term" value="C:extracellular region"/>
    <property type="evidence" value="ECO:0007669"/>
    <property type="project" value="UniProtKB-UniRule"/>
</dbReference>
<dbReference type="PANTHER" id="PTHR48051">
    <property type="match status" value="1"/>
</dbReference>
<feature type="region of interest" description="Disordered" evidence="7">
    <location>
        <begin position="1530"/>
        <end position="1555"/>
    </location>
</feature>
<feature type="domain" description="NEL" evidence="8">
    <location>
        <begin position="1234"/>
        <end position="1543"/>
    </location>
</feature>
<evidence type="ECO:0000256" key="3">
    <source>
        <dbReference type="ARBA" id="ARBA00022614"/>
    </source>
</evidence>
<feature type="compositionally biased region" description="Polar residues" evidence="7">
    <location>
        <begin position="1544"/>
        <end position="1555"/>
    </location>
</feature>
<name>A0A423MRL5_PSEFL</name>
<dbReference type="PROSITE" id="PS51450">
    <property type="entry name" value="LRR"/>
    <property type="match status" value="4"/>
</dbReference>
<dbReference type="GO" id="GO:0005737">
    <property type="term" value="C:cytoplasm"/>
    <property type="evidence" value="ECO:0007669"/>
    <property type="project" value="TreeGrafter"/>
</dbReference>
<dbReference type="InterPro" id="IPR003591">
    <property type="entry name" value="Leu-rich_rpt_typical-subtyp"/>
</dbReference>
<organism evidence="9 10">
    <name type="scientific">Pseudomonas fluorescens</name>
    <dbReference type="NCBI Taxonomy" id="294"/>
    <lineage>
        <taxon>Bacteria</taxon>
        <taxon>Pseudomonadati</taxon>
        <taxon>Pseudomonadota</taxon>
        <taxon>Gammaproteobacteria</taxon>
        <taxon>Pseudomonadales</taxon>
        <taxon>Pseudomonadaceae</taxon>
        <taxon>Pseudomonas</taxon>
    </lineage>
</organism>
<dbReference type="SUPFAM" id="SSF52058">
    <property type="entry name" value="L domain-like"/>
    <property type="match status" value="1"/>
</dbReference>
<gene>
    <name evidence="9" type="ORF">BK672_27405</name>
</gene>
<dbReference type="Pfam" id="PF14496">
    <property type="entry name" value="NEL"/>
    <property type="match status" value="1"/>
</dbReference>
<evidence type="ECO:0000313" key="10">
    <source>
        <dbReference type="Proteomes" id="UP000283650"/>
    </source>
</evidence>
<evidence type="ECO:0000256" key="6">
    <source>
        <dbReference type="PROSITE-ProRule" id="PRU01398"/>
    </source>
</evidence>
<dbReference type="InterPro" id="IPR001611">
    <property type="entry name" value="Leu-rich_rpt"/>
</dbReference>
<evidence type="ECO:0000259" key="8">
    <source>
        <dbReference type="PROSITE" id="PS52053"/>
    </source>
</evidence>
<accession>A0A423MRL5</accession>
<feature type="compositionally biased region" description="Basic and acidic residues" evidence="7">
    <location>
        <begin position="26"/>
        <end position="38"/>
    </location>
</feature>
<dbReference type="SMART" id="SM00365">
    <property type="entry name" value="LRR_SD22"/>
    <property type="match status" value="5"/>
</dbReference>
<dbReference type="PANTHER" id="PTHR48051:SF42">
    <property type="entry name" value="LEUCINE-RICH REPEAT-CONTAINING PROTEIN 18-LIKE"/>
    <property type="match status" value="1"/>
</dbReference>
<dbReference type="PROSITE" id="PS52053">
    <property type="entry name" value="NEL"/>
    <property type="match status" value="1"/>
</dbReference>
<proteinExistence type="inferred from homology"/>